<dbReference type="PANTHER" id="PTHR33607:SF2">
    <property type="entry name" value="ENDONUCLEASE-1"/>
    <property type="match status" value="1"/>
</dbReference>
<feature type="compositionally biased region" description="Low complexity" evidence="3">
    <location>
        <begin position="722"/>
        <end position="737"/>
    </location>
</feature>
<feature type="compositionally biased region" description="Low complexity" evidence="3">
    <location>
        <begin position="304"/>
        <end position="315"/>
    </location>
</feature>
<keyword evidence="4" id="KW-0255">Endonuclease</keyword>
<keyword evidence="1" id="KW-0540">Nuclease</keyword>
<dbReference type="Proteomes" id="UP001153069">
    <property type="component" value="Unassembled WGS sequence"/>
</dbReference>
<comment type="caution">
    <text evidence="4">The sequence shown here is derived from an EMBL/GenBank/DDBJ whole genome shotgun (WGS) entry which is preliminary data.</text>
</comment>
<accession>A0A9N8DTS7</accession>
<dbReference type="AlphaFoldDB" id="A0A9N8DTS7"/>
<proteinExistence type="predicted"/>
<protein>
    <submittedName>
        <fullName evidence="4">Endonuclease I</fullName>
    </submittedName>
</protein>
<evidence type="ECO:0000256" key="1">
    <source>
        <dbReference type="ARBA" id="ARBA00022722"/>
    </source>
</evidence>
<dbReference type="GO" id="GO:0004519">
    <property type="term" value="F:endonuclease activity"/>
    <property type="evidence" value="ECO:0007669"/>
    <property type="project" value="UniProtKB-KW"/>
</dbReference>
<dbReference type="InterPro" id="IPR007346">
    <property type="entry name" value="Endonuclease-I"/>
</dbReference>
<dbReference type="GO" id="GO:0016787">
    <property type="term" value="F:hydrolase activity"/>
    <property type="evidence" value="ECO:0007669"/>
    <property type="project" value="UniProtKB-KW"/>
</dbReference>
<dbReference type="OrthoDB" id="423935at2759"/>
<evidence type="ECO:0000313" key="4">
    <source>
        <dbReference type="EMBL" id="CAB9508537.1"/>
    </source>
</evidence>
<reference evidence="4" key="1">
    <citation type="submission" date="2020-06" db="EMBL/GenBank/DDBJ databases">
        <authorList>
            <consortium name="Plant Systems Biology data submission"/>
        </authorList>
    </citation>
    <scope>NUCLEOTIDE SEQUENCE</scope>
    <source>
        <strain evidence="4">D6</strain>
    </source>
</reference>
<dbReference type="Pfam" id="PF04231">
    <property type="entry name" value="Endonuclease_1"/>
    <property type="match status" value="1"/>
</dbReference>
<evidence type="ECO:0000313" key="5">
    <source>
        <dbReference type="Proteomes" id="UP001153069"/>
    </source>
</evidence>
<dbReference type="EMBL" id="CAICTM010000350">
    <property type="protein sequence ID" value="CAB9508537.1"/>
    <property type="molecule type" value="Genomic_DNA"/>
</dbReference>
<evidence type="ECO:0000256" key="2">
    <source>
        <dbReference type="ARBA" id="ARBA00022801"/>
    </source>
</evidence>
<evidence type="ECO:0000256" key="3">
    <source>
        <dbReference type="SAM" id="MobiDB-lite"/>
    </source>
</evidence>
<gene>
    <name evidence="4" type="ORF">SEMRO_351_G123920.1</name>
</gene>
<feature type="region of interest" description="Disordered" evidence="3">
    <location>
        <begin position="706"/>
        <end position="737"/>
    </location>
</feature>
<feature type="region of interest" description="Disordered" evidence="3">
    <location>
        <begin position="159"/>
        <end position="178"/>
    </location>
</feature>
<keyword evidence="5" id="KW-1185">Reference proteome</keyword>
<feature type="region of interest" description="Disordered" evidence="3">
    <location>
        <begin position="272"/>
        <end position="318"/>
    </location>
</feature>
<feature type="compositionally biased region" description="Basic and acidic residues" evidence="3">
    <location>
        <begin position="712"/>
        <end position="721"/>
    </location>
</feature>
<dbReference type="InterPro" id="IPR044925">
    <property type="entry name" value="His-Me_finger_sf"/>
</dbReference>
<organism evidence="4 5">
    <name type="scientific">Seminavis robusta</name>
    <dbReference type="NCBI Taxonomy" id="568900"/>
    <lineage>
        <taxon>Eukaryota</taxon>
        <taxon>Sar</taxon>
        <taxon>Stramenopiles</taxon>
        <taxon>Ochrophyta</taxon>
        <taxon>Bacillariophyta</taxon>
        <taxon>Bacillariophyceae</taxon>
        <taxon>Bacillariophycidae</taxon>
        <taxon>Naviculales</taxon>
        <taxon>Naviculaceae</taxon>
        <taxon>Seminavis</taxon>
    </lineage>
</organism>
<sequence length="761" mass="82702">MASLSLTRAQESASSYGGCPIDEYYGGLLTSRADGTATVREDVSRQDLEALLEETTRQVLPYTGSNDRDDVWKALIDVDAGQEPDTVRLLYRQVDFPALPHGTASTWNREHLWPKSRGVEYSGSDFTDVHHLFPADWNVNSARSNLFFGSCGLVEPQSSCKSPAHTEAASDTESDSQVFLPPANVRGDIARALFYMDLRYSSSTNNGIDLVLTDCPSPNNDNEMAYLSQLLTWHVMDPVDEGEKQRNQRVCERWQGNRNPFVDFPELAERFLGSPQTPANDGTGYPSCQQQQPQPQHPSGGDTNNNNEPSSSNDDPCNELSAGDILFVGMRSDNPDLVAMVTFKDLPVGLRLYLTDNAWTGSDLGTNEGTIQLIVTSEIASGAVFGYGGASGEDTLLYQGDWENVQGQFALSASGDSVLLYCKTNTEQDEIRFLAGLENSGDGWVESSNQENDFGSSRSALPAALEEKGTVSLPHYDDFAYVGAQEGSVEQLQDLLTDPSQWSGHNNDEDDMVLPTSFEISLAPVSMTESVAGDVMVVAVTAIDPDMVALVALEPLPGGTELYITDNTWTGSKFLTNEGTLKLTLPPAGVDVGSIFGYGATSLRFHDQWQSEGGRFALAESGDSIVVYTRDGNATKHMAAFSYAGGGWRAPGLADDQYGTADSVLPKELEQVGAVSLPRFESYVYKGPTDGEKEFLQRQLQNTSNWQGYDSSRVEPPREDFSVQSSQSSPSSATSTCPLSRRQITNVLMVGVAVVRLLGWS</sequence>
<dbReference type="SUPFAM" id="SSF54060">
    <property type="entry name" value="His-Me finger endonucleases"/>
    <property type="match status" value="1"/>
</dbReference>
<name>A0A9N8DTS7_9STRA</name>
<keyword evidence="2" id="KW-0378">Hydrolase</keyword>
<dbReference type="PANTHER" id="PTHR33607">
    <property type="entry name" value="ENDONUCLEASE-1"/>
    <property type="match status" value="1"/>
</dbReference>